<dbReference type="EMBL" id="GG663751">
    <property type="protein sequence ID" value="EEH51441.1"/>
    <property type="molecule type" value="Genomic_DNA"/>
</dbReference>
<dbReference type="Gene3D" id="3.30.565.10">
    <property type="entry name" value="Histidine kinase-like ATPase, C-terminal domain"/>
    <property type="match status" value="1"/>
</dbReference>
<gene>
    <name evidence="9" type="ORF">MICPUCDRAFT_10373</name>
</gene>
<feature type="domain" description="Response regulatory" evidence="8">
    <location>
        <begin position="196"/>
        <end position="319"/>
    </location>
</feature>
<dbReference type="CDD" id="cd16922">
    <property type="entry name" value="HATPase_EvgS-ArcB-TorS-like"/>
    <property type="match status" value="1"/>
</dbReference>
<protein>
    <recommendedName>
        <fullName evidence="2">histidine kinase</fullName>
        <ecNumber evidence="2">2.7.13.3</ecNumber>
    </recommendedName>
</protein>
<dbReference type="GO" id="GO:0005886">
    <property type="term" value="C:plasma membrane"/>
    <property type="evidence" value="ECO:0007669"/>
    <property type="project" value="TreeGrafter"/>
</dbReference>
<feature type="domain" description="Histidine kinase" evidence="7">
    <location>
        <begin position="1"/>
        <end position="181"/>
    </location>
</feature>
<evidence type="ECO:0000313" key="9">
    <source>
        <dbReference type="EMBL" id="EEH51441.1"/>
    </source>
</evidence>
<evidence type="ECO:0000313" key="10">
    <source>
        <dbReference type="Proteomes" id="UP000001876"/>
    </source>
</evidence>
<dbReference type="InterPro" id="IPR011006">
    <property type="entry name" value="CheY-like_superfamily"/>
</dbReference>
<keyword evidence="5" id="KW-0418">Kinase</keyword>
<dbReference type="Gene3D" id="3.40.50.2300">
    <property type="match status" value="1"/>
</dbReference>
<dbReference type="Proteomes" id="UP000001876">
    <property type="component" value="Unassembled WGS sequence"/>
</dbReference>
<evidence type="ECO:0000259" key="7">
    <source>
        <dbReference type="PROSITE" id="PS50109"/>
    </source>
</evidence>
<dbReference type="CDD" id="cd17546">
    <property type="entry name" value="REC_hyHK_CKI1_RcsC-like"/>
    <property type="match status" value="1"/>
</dbReference>
<dbReference type="SUPFAM" id="SSF52172">
    <property type="entry name" value="CheY-like"/>
    <property type="match status" value="1"/>
</dbReference>
<dbReference type="PROSITE" id="PS50109">
    <property type="entry name" value="HIS_KIN"/>
    <property type="match status" value="1"/>
</dbReference>
<evidence type="ECO:0000256" key="2">
    <source>
        <dbReference type="ARBA" id="ARBA00012438"/>
    </source>
</evidence>
<name>C1N916_MICPC</name>
<sequence>LARLVNNVLDFSKIEAGKMELEETPFSLRSLVKETSEIMRAQATRKGLALNVRVADDVPEVIRSDALKLKQILVNLISNSVKFTRVGSVALTVTVASDADATEEYLRFEVEDTGVGMTRDVLTRIFEPFEQANRSTNRTFGGTGLGLALSKSLVELYGGILCASSNAGRGSVFSFAVGTGGGLKNRDDLRGAGPISVLIAEDNALNRKILSSQLKCLGDFNVRHVVNGAEAVDVISSSEHDAYAFVIMDYQMPVMDGIEATRRIRQLEQDTGKPPVAIVGYTASVEQSVLRRAEEVGMDMVLSKPCSIPKLRALIKMILMAHDLAA</sequence>
<dbReference type="Pfam" id="PF00072">
    <property type="entry name" value="Response_reg"/>
    <property type="match status" value="1"/>
</dbReference>
<evidence type="ECO:0000256" key="6">
    <source>
        <dbReference type="PROSITE-ProRule" id="PRU00169"/>
    </source>
</evidence>
<dbReference type="AlphaFoldDB" id="C1N916"/>
<dbReference type="RefSeq" id="XP_003064536.1">
    <property type="nucleotide sequence ID" value="XM_003064490.1"/>
</dbReference>
<dbReference type="SMART" id="SM00448">
    <property type="entry name" value="REC"/>
    <property type="match status" value="1"/>
</dbReference>
<dbReference type="InterPro" id="IPR001789">
    <property type="entry name" value="Sig_transdc_resp-reg_receiver"/>
</dbReference>
<feature type="modified residue" description="4-aspartylphosphate" evidence="6">
    <location>
        <position position="249"/>
    </location>
</feature>
<reference evidence="9 10" key="1">
    <citation type="journal article" date="2009" name="Science">
        <title>Green evolution and dynamic adaptations revealed by genomes of the marine picoeukaryotes Micromonas.</title>
        <authorList>
            <person name="Worden A.Z."/>
            <person name="Lee J.H."/>
            <person name="Mock T."/>
            <person name="Rouze P."/>
            <person name="Simmons M.P."/>
            <person name="Aerts A.L."/>
            <person name="Allen A.E."/>
            <person name="Cuvelier M.L."/>
            <person name="Derelle E."/>
            <person name="Everett M.V."/>
            <person name="Foulon E."/>
            <person name="Grimwood J."/>
            <person name="Gundlach H."/>
            <person name="Henrissat B."/>
            <person name="Napoli C."/>
            <person name="McDonald S.M."/>
            <person name="Parker M.S."/>
            <person name="Rombauts S."/>
            <person name="Salamov A."/>
            <person name="Von Dassow P."/>
            <person name="Badger J.H."/>
            <person name="Coutinho P.M."/>
            <person name="Demir E."/>
            <person name="Dubchak I."/>
            <person name="Gentemann C."/>
            <person name="Eikrem W."/>
            <person name="Gready J.E."/>
            <person name="John U."/>
            <person name="Lanier W."/>
            <person name="Lindquist E.A."/>
            <person name="Lucas S."/>
            <person name="Mayer K.F."/>
            <person name="Moreau H."/>
            <person name="Not F."/>
            <person name="Otillar R."/>
            <person name="Panaud O."/>
            <person name="Pangilinan J."/>
            <person name="Paulsen I."/>
            <person name="Piegu B."/>
            <person name="Poliakov A."/>
            <person name="Robbens S."/>
            <person name="Schmutz J."/>
            <person name="Toulza E."/>
            <person name="Wyss T."/>
            <person name="Zelensky A."/>
            <person name="Zhou K."/>
            <person name="Armbrust E.V."/>
            <person name="Bhattacharya D."/>
            <person name="Goodenough U.W."/>
            <person name="Van de Peer Y."/>
            <person name="Grigoriev I.V."/>
        </authorList>
    </citation>
    <scope>NUCLEOTIDE SEQUENCE [LARGE SCALE GENOMIC DNA]</scope>
    <source>
        <strain evidence="9 10">CCMP1545</strain>
    </source>
</reference>
<feature type="non-terminal residue" evidence="9">
    <location>
        <position position="1"/>
    </location>
</feature>
<proteinExistence type="predicted"/>
<feature type="non-terminal residue" evidence="9">
    <location>
        <position position="326"/>
    </location>
</feature>
<dbReference type="EC" id="2.7.13.3" evidence="2"/>
<accession>C1N916</accession>
<evidence type="ECO:0000256" key="5">
    <source>
        <dbReference type="ARBA" id="ARBA00022777"/>
    </source>
</evidence>
<dbReference type="SMART" id="SM00387">
    <property type="entry name" value="HATPase_c"/>
    <property type="match status" value="1"/>
</dbReference>
<dbReference type="eggNOG" id="KOG0519">
    <property type="taxonomic scope" value="Eukaryota"/>
</dbReference>
<comment type="catalytic activity">
    <reaction evidence="1">
        <text>ATP + protein L-histidine = ADP + protein N-phospho-L-histidine.</text>
        <dbReference type="EC" id="2.7.13.3"/>
    </reaction>
</comment>
<dbReference type="PANTHER" id="PTHR43047">
    <property type="entry name" value="TWO-COMPONENT HISTIDINE PROTEIN KINASE"/>
    <property type="match status" value="1"/>
</dbReference>
<dbReference type="GO" id="GO:0000155">
    <property type="term" value="F:phosphorelay sensor kinase activity"/>
    <property type="evidence" value="ECO:0007669"/>
    <property type="project" value="TreeGrafter"/>
</dbReference>
<evidence type="ECO:0000256" key="4">
    <source>
        <dbReference type="ARBA" id="ARBA00022679"/>
    </source>
</evidence>
<dbReference type="InterPro" id="IPR004358">
    <property type="entry name" value="Sig_transdc_His_kin-like_C"/>
</dbReference>
<dbReference type="InterPro" id="IPR003594">
    <property type="entry name" value="HATPase_dom"/>
</dbReference>
<dbReference type="InterPro" id="IPR005467">
    <property type="entry name" value="His_kinase_dom"/>
</dbReference>
<dbReference type="Pfam" id="PF02518">
    <property type="entry name" value="HATPase_c"/>
    <property type="match status" value="1"/>
</dbReference>
<dbReference type="PRINTS" id="PR00344">
    <property type="entry name" value="BCTRLSENSOR"/>
</dbReference>
<dbReference type="GeneID" id="9689820"/>
<dbReference type="SUPFAM" id="SSF55874">
    <property type="entry name" value="ATPase domain of HSP90 chaperone/DNA topoisomerase II/histidine kinase"/>
    <property type="match status" value="1"/>
</dbReference>
<dbReference type="PANTHER" id="PTHR43047:SF72">
    <property type="entry name" value="OSMOSENSING HISTIDINE PROTEIN KINASE SLN1"/>
    <property type="match status" value="1"/>
</dbReference>
<dbReference type="InterPro" id="IPR036890">
    <property type="entry name" value="HATPase_C_sf"/>
</dbReference>
<organism evidence="10">
    <name type="scientific">Micromonas pusilla (strain CCMP1545)</name>
    <name type="common">Picoplanktonic green alga</name>
    <dbReference type="NCBI Taxonomy" id="564608"/>
    <lineage>
        <taxon>Eukaryota</taxon>
        <taxon>Viridiplantae</taxon>
        <taxon>Chlorophyta</taxon>
        <taxon>Mamiellophyceae</taxon>
        <taxon>Mamiellales</taxon>
        <taxon>Mamiellaceae</taxon>
        <taxon>Micromonas</taxon>
    </lineage>
</organism>
<dbReference type="OMA" id="AIASECI"/>
<dbReference type="OrthoDB" id="21225at2759"/>
<evidence type="ECO:0000259" key="8">
    <source>
        <dbReference type="PROSITE" id="PS50110"/>
    </source>
</evidence>
<keyword evidence="4" id="KW-0808">Transferase</keyword>
<keyword evidence="3 6" id="KW-0597">Phosphoprotein</keyword>
<keyword evidence="10" id="KW-1185">Reference proteome</keyword>
<dbReference type="STRING" id="564608.C1N916"/>
<evidence type="ECO:0000256" key="1">
    <source>
        <dbReference type="ARBA" id="ARBA00000085"/>
    </source>
</evidence>
<dbReference type="GO" id="GO:0009927">
    <property type="term" value="F:histidine phosphotransfer kinase activity"/>
    <property type="evidence" value="ECO:0007669"/>
    <property type="project" value="TreeGrafter"/>
</dbReference>
<dbReference type="FunFam" id="3.30.565.10:FF:000010">
    <property type="entry name" value="Sensor histidine kinase RcsC"/>
    <property type="match status" value="1"/>
</dbReference>
<dbReference type="PROSITE" id="PS50110">
    <property type="entry name" value="RESPONSE_REGULATORY"/>
    <property type="match status" value="1"/>
</dbReference>
<evidence type="ECO:0000256" key="3">
    <source>
        <dbReference type="ARBA" id="ARBA00022553"/>
    </source>
</evidence>
<dbReference type="KEGG" id="mpp:MICPUCDRAFT_10373"/>